<sequence>MISSGYTALLPIMPVVEKYRDRGPVDVSGSFSTEELVGKSVVITGGANGLGKAYVQAFVDAGAFVTIGDIDETLGKEAASALPGKVQFVKCDVRKWEEQVSLFEAASKFSLHGGCDIVIANAGIVGEDDLFRLDGKISCSLNEDHDLTANDFIDPNKPPIKPDLSILDVDLIGMLYTTKLAFHYFRRQPVERYRDRCLILISSIAAYVDQPGTPQYNVAKWGTRALMRNLRRTAWKESIRINLVAPW</sequence>
<dbReference type="AlphaFoldDB" id="A0A9N9Q555"/>
<dbReference type="Proteomes" id="UP000701801">
    <property type="component" value="Unassembled WGS sequence"/>
</dbReference>
<dbReference type="Pfam" id="PF00106">
    <property type="entry name" value="adh_short"/>
    <property type="match status" value="1"/>
</dbReference>
<evidence type="ECO:0000256" key="3">
    <source>
        <dbReference type="ARBA" id="ARBA00023002"/>
    </source>
</evidence>
<keyword evidence="5" id="KW-1185">Reference proteome</keyword>
<dbReference type="PRINTS" id="PR00081">
    <property type="entry name" value="GDHRDH"/>
</dbReference>
<evidence type="ECO:0000256" key="2">
    <source>
        <dbReference type="ARBA" id="ARBA00022857"/>
    </source>
</evidence>
<dbReference type="SUPFAM" id="SSF51735">
    <property type="entry name" value="NAD(P)-binding Rossmann-fold domains"/>
    <property type="match status" value="1"/>
</dbReference>
<dbReference type="EMBL" id="CAJVRM010000086">
    <property type="protein sequence ID" value="CAG8973996.1"/>
    <property type="molecule type" value="Genomic_DNA"/>
</dbReference>
<dbReference type="PANTHER" id="PTHR43180">
    <property type="entry name" value="3-OXOACYL-(ACYL-CARRIER-PROTEIN) REDUCTASE (AFU_ORTHOLOGUE AFUA_6G11210)"/>
    <property type="match status" value="1"/>
</dbReference>
<comment type="caution">
    <text evidence="4">The sequence shown here is derived from an EMBL/GenBank/DDBJ whole genome shotgun (WGS) entry which is preliminary data.</text>
</comment>
<name>A0A9N9Q555_9HELO</name>
<protein>
    <recommendedName>
        <fullName evidence="6">NAD(P)-binding protein</fullName>
    </recommendedName>
</protein>
<evidence type="ECO:0000256" key="1">
    <source>
        <dbReference type="ARBA" id="ARBA00006484"/>
    </source>
</evidence>
<comment type="similarity">
    <text evidence="1">Belongs to the short-chain dehydrogenases/reductases (SDR) family.</text>
</comment>
<reference evidence="4" key="1">
    <citation type="submission" date="2021-07" db="EMBL/GenBank/DDBJ databases">
        <authorList>
            <person name="Durling M."/>
        </authorList>
    </citation>
    <scope>NUCLEOTIDE SEQUENCE</scope>
</reference>
<organism evidence="4 5">
    <name type="scientific">Hymenoscyphus albidus</name>
    <dbReference type="NCBI Taxonomy" id="595503"/>
    <lineage>
        <taxon>Eukaryota</taxon>
        <taxon>Fungi</taxon>
        <taxon>Dikarya</taxon>
        <taxon>Ascomycota</taxon>
        <taxon>Pezizomycotina</taxon>
        <taxon>Leotiomycetes</taxon>
        <taxon>Helotiales</taxon>
        <taxon>Helotiaceae</taxon>
        <taxon>Hymenoscyphus</taxon>
    </lineage>
</organism>
<dbReference type="OrthoDB" id="5371740at2759"/>
<proteinExistence type="inferred from homology"/>
<dbReference type="InterPro" id="IPR020904">
    <property type="entry name" value="Sc_DH/Rdtase_CS"/>
</dbReference>
<dbReference type="InterPro" id="IPR036291">
    <property type="entry name" value="NAD(P)-bd_dom_sf"/>
</dbReference>
<dbReference type="PANTHER" id="PTHR43180:SF31">
    <property type="entry name" value="CHAIN DEHYDROGENASE_REDUCTASE, PUTATIVE (AFU_ORTHOLOGUE AFUA_2G16570)-RELATED"/>
    <property type="match status" value="1"/>
</dbReference>
<dbReference type="GO" id="GO:0016491">
    <property type="term" value="F:oxidoreductase activity"/>
    <property type="evidence" value="ECO:0007669"/>
    <property type="project" value="UniProtKB-KW"/>
</dbReference>
<keyword evidence="2" id="KW-0521">NADP</keyword>
<evidence type="ECO:0000313" key="4">
    <source>
        <dbReference type="EMBL" id="CAG8973996.1"/>
    </source>
</evidence>
<dbReference type="InterPro" id="IPR002347">
    <property type="entry name" value="SDR_fam"/>
</dbReference>
<dbReference type="PROSITE" id="PS00061">
    <property type="entry name" value="ADH_SHORT"/>
    <property type="match status" value="1"/>
</dbReference>
<accession>A0A9N9Q555</accession>
<evidence type="ECO:0000313" key="5">
    <source>
        <dbReference type="Proteomes" id="UP000701801"/>
    </source>
</evidence>
<dbReference type="Gene3D" id="3.40.50.720">
    <property type="entry name" value="NAD(P)-binding Rossmann-like Domain"/>
    <property type="match status" value="1"/>
</dbReference>
<gene>
    <name evidence="4" type="ORF">HYALB_00011574</name>
</gene>
<keyword evidence="3" id="KW-0560">Oxidoreductase</keyword>
<evidence type="ECO:0008006" key="6">
    <source>
        <dbReference type="Google" id="ProtNLM"/>
    </source>
</evidence>